<comment type="caution">
    <text evidence="1">The sequence shown here is derived from an EMBL/GenBank/DDBJ whole genome shotgun (WGS) entry which is preliminary data.</text>
</comment>
<organism evidence="1 2">
    <name type="scientific">Nitrolancea hollandica Lb</name>
    <dbReference type="NCBI Taxonomy" id="1129897"/>
    <lineage>
        <taxon>Bacteria</taxon>
        <taxon>Pseudomonadati</taxon>
        <taxon>Thermomicrobiota</taxon>
        <taxon>Thermomicrobia</taxon>
        <taxon>Sphaerobacterales</taxon>
        <taxon>Sphaerobacterineae</taxon>
        <taxon>Sphaerobacteraceae</taxon>
        <taxon>Nitrolancea</taxon>
    </lineage>
</organism>
<accession>I4EG08</accession>
<keyword evidence="2" id="KW-1185">Reference proteome</keyword>
<reference evidence="1 2" key="1">
    <citation type="journal article" date="2012" name="ISME J.">
        <title>Nitrification expanded: discovery, physiology and genomics of a nitrite-oxidizing bacterium from the phylum Chloroflexi.</title>
        <authorList>
            <person name="Sorokin D.Y."/>
            <person name="Lucker S."/>
            <person name="Vejmelkova D."/>
            <person name="Kostrikina N.A."/>
            <person name="Kleerebezem R."/>
            <person name="Rijpstra W.I."/>
            <person name="Damste J.S."/>
            <person name="Le Paslier D."/>
            <person name="Muyzer G."/>
            <person name="Wagner M."/>
            <person name="van Loosdrecht M.C."/>
            <person name="Daims H."/>
        </authorList>
    </citation>
    <scope>NUCLEOTIDE SEQUENCE [LARGE SCALE GENOMIC DNA]</scope>
    <source>
        <strain evidence="2">none</strain>
    </source>
</reference>
<gene>
    <name evidence="1" type="ORF">NITHO_2510018</name>
</gene>
<dbReference type="AlphaFoldDB" id="I4EG08"/>
<evidence type="ECO:0000313" key="1">
    <source>
        <dbReference type="EMBL" id="CCF83620.1"/>
    </source>
</evidence>
<sequence length="89" mass="10173">MVTNLPTMLTHHTGAWQPERNETVTISKRLYIRLLHADDACQKMFRHVVCHPIRNSADVWADWARRDDARDALQAWASHAGLIGEGGKR</sequence>
<dbReference type="Proteomes" id="UP000004221">
    <property type="component" value="Unassembled WGS sequence"/>
</dbReference>
<dbReference type="RefSeq" id="WP_008477074.1">
    <property type="nucleotide sequence ID" value="NZ_CAGS01000170.1"/>
</dbReference>
<evidence type="ECO:0000313" key="2">
    <source>
        <dbReference type="Proteomes" id="UP000004221"/>
    </source>
</evidence>
<name>I4EG08_9BACT</name>
<dbReference type="EMBL" id="CAGS01000170">
    <property type="protein sequence ID" value="CCF83620.1"/>
    <property type="molecule type" value="Genomic_DNA"/>
</dbReference>
<protein>
    <submittedName>
        <fullName evidence="1">Uncharacterized protein</fullName>
    </submittedName>
</protein>
<proteinExistence type="predicted"/>